<feature type="transmembrane region" description="Helical" evidence="1">
    <location>
        <begin position="59"/>
        <end position="77"/>
    </location>
</feature>
<dbReference type="InParanoid" id="C5LR72"/>
<gene>
    <name evidence="2" type="ORF">Pmar_PMAR003028</name>
</gene>
<sequence length="491" mass="55201">MAGKHGRGSPLLTRISLLIGPALALGIVRPLRWTGITMALVMAAMSIMVFLIFRKDMRFSILTAILLANQIALIVSLRDYNMNSAWIHSMDSPASKGFQHVEYKAGDELRSASYPYVSVIVYIPASLEGGKISSSDISRTVDEVIENSSKSLIKEVILYAPEDLPVSGGIGATNSFVRYCSSKEVPKYLECTDEQTDTIIFVQAGVTDLKRDWLNGIAREALVRKNTIAIPVVHYGGSDRVQGAVNKNYQITALNIDKMEESPVMPQLAVFATTKFWLNEVDTNQKLLREHLTLSLSMRTWLCGGQSRQPSVPFNEWLADDIAQVNRKCPYDLDWWMSKFRDPLVSANAMAYESFMLQNPRGCLAHRNGVFRLESACNTDDKSRRFYWQDNGRMLKTLADNRCLDAASPRREGARPVSYWCMAGNDNQHFELEGHRLTWNSYCLAPTPSADLEFQLCKDDSSGNPIDSQNWVDTNKRWENVDSLGAPELFR</sequence>
<dbReference type="SUPFAM" id="SSF50370">
    <property type="entry name" value="Ricin B-like lectins"/>
    <property type="match status" value="1"/>
</dbReference>
<dbReference type="PROSITE" id="PS50231">
    <property type="entry name" value="RICIN_B_LECTIN"/>
    <property type="match status" value="1"/>
</dbReference>
<dbReference type="AlphaFoldDB" id="C5LR72"/>
<feature type="transmembrane region" description="Helical" evidence="1">
    <location>
        <begin position="34"/>
        <end position="52"/>
    </location>
</feature>
<name>C5LR72_PERM5</name>
<keyword evidence="1" id="KW-0472">Membrane</keyword>
<proteinExistence type="predicted"/>
<dbReference type="Gene3D" id="2.80.10.50">
    <property type="match status" value="1"/>
</dbReference>
<dbReference type="InterPro" id="IPR035992">
    <property type="entry name" value="Ricin_B-like_lectins"/>
</dbReference>
<keyword evidence="1" id="KW-0812">Transmembrane</keyword>
<dbReference type="GeneID" id="9057281"/>
<evidence type="ECO:0000313" key="3">
    <source>
        <dbReference type="Proteomes" id="UP000007800"/>
    </source>
</evidence>
<evidence type="ECO:0000256" key="1">
    <source>
        <dbReference type="SAM" id="Phobius"/>
    </source>
</evidence>
<protein>
    <submittedName>
        <fullName evidence="2">Uncharacterized protein</fullName>
    </submittedName>
</protein>
<accession>C5LR72</accession>
<keyword evidence="1" id="KW-1133">Transmembrane helix</keyword>
<dbReference type="Proteomes" id="UP000007800">
    <property type="component" value="Unassembled WGS sequence"/>
</dbReference>
<keyword evidence="3" id="KW-1185">Reference proteome</keyword>
<dbReference type="RefSeq" id="XP_002768239.1">
    <property type="nucleotide sequence ID" value="XM_002768193.1"/>
</dbReference>
<dbReference type="EMBL" id="GG684654">
    <property type="protein sequence ID" value="EER00957.1"/>
    <property type="molecule type" value="Genomic_DNA"/>
</dbReference>
<organism evidence="3">
    <name type="scientific">Perkinsus marinus (strain ATCC 50983 / TXsc)</name>
    <dbReference type="NCBI Taxonomy" id="423536"/>
    <lineage>
        <taxon>Eukaryota</taxon>
        <taxon>Sar</taxon>
        <taxon>Alveolata</taxon>
        <taxon>Perkinsozoa</taxon>
        <taxon>Perkinsea</taxon>
        <taxon>Perkinsida</taxon>
        <taxon>Perkinsidae</taxon>
        <taxon>Perkinsus</taxon>
    </lineage>
</organism>
<evidence type="ECO:0000313" key="2">
    <source>
        <dbReference type="EMBL" id="EER00957.1"/>
    </source>
</evidence>
<dbReference type="OrthoDB" id="431773at2759"/>
<reference evidence="2 3" key="1">
    <citation type="submission" date="2008-07" db="EMBL/GenBank/DDBJ databases">
        <authorList>
            <person name="El-Sayed N."/>
            <person name="Caler E."/>
            <person name="Inman J."/>
            <person name="Amedeo P."/>
            <person name="Hass B."/>
            <person name="Wortman J."/>
        </authorList>
    </citation>
    <scope>NUCLEOTIDE SEQUENCE [LARGE SCALE GENOMIC DNA]</scope>
    <source>
        <strain evidence="3">ATCC 50983 / TXsc</strain>
    </source>
</reference>